<evidence type="ECO:0000313" key="3">
    <source>
        <dbReference type="EMBL" id="MFC4540362.1"/>
    </source>
</evidence>
<proteinExistence type="inferred from homology"/>
<gene>
    <name evidence="3" type="ORF">ACFO5R_00205</name>
</gene>
<dbReference type="PANTHER" id="PTHR11941:SF54">
    <property type="entry name" value="ENOYL-COA HYDRATASE, MITOCHONDRIAL"/>
    <property type="match status" value="1"/>
</dbReference>
<protein>
    <submittedName>
        <fullName evidence="3">Enoyl-CoA hydratase/isomerase family protein</fullName>
    </submittedName>
</protein>
<evidence type="ECO:0000256" key="2">
    <source>
        <dbReference type="RuleBase" id="RU003707"/>
    </source>
</evidence>
<dbReference type="EMBL" id="JBHSFA010000001">
    <property type="protein sequence ID" value="MFC4540362.1"/>
    <property type="molecule type" value="Genomic_DNA"/>
</dbReference>
<comment type="similarity">
    <text evidence="1 2">Belongs to the enoyl-CoA hydratase/isomerase family.</text>
</comment>
<dbReference type="PROSITE" id="PS00166">
    <property type="entry name" value="ENOYL_COA_HYDRATASE"/>
    <property type="match status" value="1"/>
</dbReference>
<evidence type="ECO:0000256" key="1">
    <source>
        <dbReference type="ARBA" id="ARBA00005254"/>
    </source>
</evidence>
<dbReference type="InterPro" id="IPR001753">
    <property type="entry name" value="Enoyl-CoA_hydra/iso"/>
</dbReference>
<dbReference type="InterPro" id="IPR029045">
    <property type="entry name" value="ClpP/crotonase-like_dom_sf"/>
</dbReference>
<organism evidence="3 4">
    <name type="scientific">Halosolutus amylolyticus</name>
    <dbReference type="NCBI Taxonomy" id="2932267"/>
    <lineage>
        <taxon>Archaea</taxon>
        <taxon>Methanobacteriati</taxon>
        <taxon>Methanobacteriota</taxon>
        <taxon>Stenosarchaea group</taxon>
        <taxon>Halobacteria</taxon>
        <taxon>Halobacteriales</taxon>
        <taxon>Natrialbaceae</taxon>
        <taxon>Halosolutus</taxon>
    </lineage>
</organism>
<dbReference type="RefSeq" id="WP_321575780.1">
    <property type="nucleotide sequence ID" value="NZ_JALIQP010000007.1"/>
</dbReference>
<keyword evidence="4" id="KW-1185">Reference proteome</keyword>
<dbReference type="SUPFAM" id="SSF52096">
    <property type="entry name" value="ClpP/crotonase"/>
    <property type="match status" value="1"/>
</dbReference>
<dbReference type="AlphaFoldDB" id="A0ABD5PIL6"/>
<dbReference type="Gene3D" id="3.90.226.10">
    <property type="entry name" value="2-enoyl-CoA Hydratase, Chain A, domain 1"/>
    <property type="match status" value="1"/>
</dbReference>
<dbReference type="InterPro" id="IPR018376">
    <property type="entry name" value="Enoyl-CoA_hyd/isom_CS"/>
</dbReference>
<dbReference type="GO" id="GO:0003824">
    <property type="term" value="F:catalytic activity"/>
    <property type="evidence" value="ECO:0007669"/>
    <property type="project" value="UniProtKB-ARBA"/>
</dbReference>
<reference evidence="3 4" key="1">
    <citation type="journal article" date="2019" name="Int. J. Syst. Evol. Microbiol.">
        <title>The Global Catalogue of Microorganisms (GCM) 10K type strain sequencing project: providing services to taxonomists for standard genome sequencing and annotation.</title>
        <authorList>
            <consortium name="The Broad Institute Genomics Platform"/>
            <consortium name="The Broad Institute Genome Sequencing Center for Infectious Disease"/>
            <person name="Wu L."/>
            <person name="Ma J."/>
        </authorList>
    </citation>
    <scope>NUCLEOTIDE SEQUENCE [LARGE SCALE GENOMIC DNA]</scope>
    <source>
        <strain evidence="3 4">WLHS5</strain>
    </source>
</reference>
<name>A0ABD5PIL6_9EURY</name>
<evidence type="ECO:0000313" key="4">
    <source>
        <dbReference type="Proteomes" id="UP001595898"/>
    </source>
</evidence>
<dbReference type="PANTHER" id="PTHR11941">
    <property type="entry name" value="ENOYL-COA HYDRATASE-RELATED"/>
    <property type="match status" value="1"/>
</dbReference>
<dbReference type="CDD" id="cd06558">
    <property type="entry name" value="crotonase-like"/>
    <property type="match status" value="1"/>
</dbReference>
<accession>A0ABD5PIL6</accession>
<dbReference type="Pfam" id="PF00378">
    <property type="entry name" value="ECH_1"/>
    <property type="match status" value="1"/>
</dbReference>
<comment type="caution">
    <text evidence="3">The sequence shown here is derived from an EMBL/GenBank/DDBJ whole genome shotgun (WGS) entry which is preliminary data.</text>
</comment>
<sequence>MEETLDTVLVEMDEETGLGHITLNRPDKLNTINQQLKSDLTTALKSLREHDKEASGVSVRAVVLEGAGERAFCAGADVSGFGDRTPGQFEQRTIFDRLADFPAPVIAKIEGYCLGGGLELALACDLRLASAESEFGLPEVELGLLPGGGGVQYISRLAGPAVAMEIAMTGKRYSTEFAEETGIVSASYPNSEFDEAVDEFVHELARKPPLALRAIKDAAHRSVETGLAEGRRYDRRVFSTLLETADHEAAAAAFKSDDQPEFEGR</sequence>
<dbReference type="Proteomes" id="UP001595898">
    <property type="component" value="Unassembled WGS sequence"/>
</dbReference>